<dbReference type="PANTHER" id="PTHR11271">
    <property type="entry name" value="GUANINE DEAMINASE"/>
    <property type="match status" value="1"/>
</dbReference>
<dbReference type="Gene3D" id="3.20.20.140">
    <property type="entry name" value="Metal-dependent hydrolases"/>
    <property type="match status" value="1"/>
</dbReference>
<evidence type="ECO:0000256" key="5">
    <source>
        <dbReference type="SAM" id="SignalP"/>
    </source>
</evidence>
<evidence type="ECO:0000313" key="8">
    <source>
        <dbReference type="Proteomes" id="UP001628179"/>
    </source>
</evidence>
<evidence type="ECO:0000256" key="4">
    <source>
        <dbReference type="ARBA" id="ARBA00022833"/>
    </source>
</evidence>
<reference evidence="7 8" key="1">
    <citation type="submission" date="2024-09" db="EMBL/GenBank/DDBJ databases">
        <title>Itraconazole resistance in Madurella fahalii resulting from another homologue of gene encoding cytochrome P450 14-alpha sterol demethylase (CYP51).</title>
        <authorList>
            <person name="Yoshioka I."/>
            <person name="Fahal A.H."/>
            <person name="Kaneko S."/>
            <person name="Yaguchi T."/>
        </authorList>
    </citation>
    <scope>NUCLEOTIDE SEQUENCE [LARGE SCALE GENOMIC DNA]</scope>
    <source>
        <strain evidence="7 8">IFM 68171</strain>
    </source>
</reference>
<dbReference type="Pfam" id="PF01979">
    <property type="entry name" value="Amidohydro_1"/>
    <property type="match status" value="1"/>
</dbReference>
<name>A0ABQ0GH24_9PEZI</name>
<comment type="cofactor">
    <cofactor evidence="1">
        <name>Zn(2+)</name>
        <dbReference type="ChEBI" id="CHEBI:29105"/>
    </cofactor>
</comment>
<evidence type="ECO:0000256" key="2">
    <source>
        <dbReference type="ARBA" id="ARBA00022723"/>
    </source>
</evidence>
<dbReference type="SUPFAM" id="SSF51556">
    <property type="entry name" value="Metallo-dependent hydrolases"/>
    <property type="match status" value="1"/>
</dbReference>
<dbReference type="RefSeq" id="XP_070918787.1">
    <property type="nucleotide sequence ID" value="XM_071062686.1"/>
</dbReference>
<dbReference type="InterPro" id="IPR051607">
    <property type="entry name" value="Metallo-dep_hydrolases"/>
</dbReference>
<keyword evidence="5" id="KW-0732">Signal</keyword>
<dbReference type="PANTHER" id="PTHR11271:SF37">
    <property type="entry name" value="FAMILY PROTEIN, PUTATIVE (AFU_ORTHOLOGUE AFUA_4G00460)-RELATED"/>
    <property type="match status" value="1"/>
</dbReference>
<evidence type="ECO:0000256" key="1">
    <source>
        <dbReference type="ARBA" id="ARBA00001947"/>
    </source>
</evidence>
<feature type="chain" id="PRO_5046571749" description="Amidohydrolase-related domain-containing protein" evidence="5">
    <location>
        <begin position="19"/>
        <end position="506"/>
    </location>
</feature>
<gene>
    <name evidence="7" type="ORF">MFIFM68171_07266</name>
</gene>
<dbReference type="SUPFAM" id="SSF51338">
    <property type="entry name" value="Composite domain of metallo-dependent hydrolases"/>
    <property type="match status" value="2"/>
</dbReference>
<sequence length="506" mass="55326">MHRSHLVALFLSPGLAAAASTLLRGGTIISFNRATESLEVIRNGSVLVTDDRIANIFGSTPPGSELPEGTEEVDITDKILTTGFIDTHRHGWQTAFKTLGSNTSLVEYFNLYGEFANEGLLNADDVYIGQLAGLYEALNAGVTTTVDHAHHTWSDETAEAGLRASIDSGARVFWCYAFHSLQNFTVNEQLANFRALATNASFQGTPTSLGIAYDSFGPNPNLTEVDAIVGLTREFNISVLTTHSLQGPWDFDNSPETFAKLSILDLPLPIIFSHASFLTARGATLLRAANQYISVTPESELHYGHLHPTAHHALDQAALGVDTHFTFSTDILTQARLWLQTVRRTRYEPVLQDLWHPPVNNPMSVNQAFLLATRNGGLALKRDDLGVLAAGAKADLIVWNGASPGMLGWVDPVAAVVLHANVGDVEGVMVDGRWRKRDGRIADEEYYTETRGQFLESARRIQRRLIETPLPVVNGSFMSGYTYGTAERVDTLRGEGDGYGELFLEV</sequence>
<dbReference type="GeneID" id="98178009"/>
<organism evidence="7 8">
    <name type="scientific">Madurella fahalii</name>
    <dbReference type="NCBI Taxonomy" id="1157608"/>
    <lineage>
        <taxon>Eukaryota</taxon>
        <taxon>Fungi</taxon>
        <taxon>Dikarya</taxon>
        <taxon>Ascomycota</taxon>
        <taxon>Pezizomycotina</taxon>
        <taxon>Sordariomycetes</taxon>
        <taxon>Sordariomycetidae</taxon>
        <taxon>Sordariales</taxon>
        <taxon>Sordariales incertae sedis</taxon>
        <taxon>Madurella</taxon>
    </lineage>
</organism>
<evidence type="ECO:0000256" key="3">
    <source>
        <dbReference type="ARBA" id="ARBA00022801"/>
    </source>
</evidence>
<proteinExistence type="predicted"/>
<keyword evidence="4" id="KW-0862">Zinc</keyword>
<evidence type="ECO:0000259" key="6">
    <source>
        <dbReference type="Pfam" id="PF01979"/>
    </source>
</evidence>
<feature type="signal peptide" evidence="5">
    <location>
        <begin position="1"/>
        <end position="18"/>
    </location>
</feature>
<dbReference type="InterPro" id="IPR032466">
    <property type="entry name" value="Metal_Hydrolase"/>
</dbReference>
<dbReference type="EMBL" id="BAAFSV010000004">
    <property type="protein sequence ID" value="GAB1317056.1"/>
    <property type="molecule type" value="Genomic_DNA"/>
</dbReference>
<dbReference type="InterPro" id="IPR006680">
    <property type="entry name" value="Amidohydro-rel"/>
</dbReference>
<keyword evidence="8" id="KW-1185">Reference proteome</keyword>
<feature type="domain" description="Amidohydrolase-related" evidence="6">
    <location>
        <begin position="79"/>
        <end position="434"/>
    </location>
</feature>
<dbReference type="Gene3D" id="2.30.40.10">
    <property type="entry name" value="Urease, subunit C, domain 1"/>
    <property type="match status" value="1"/>
</dbReference>
<protein>
    <recommendedName>
        <fullName evidence="6">Amidohydrolase-related domain-containing protein</fullName>
    </recommendedName>
</protein>
<keyword evidence="3" id="KW-0378">Hydrolase</keyword>
<comment type="caution">
    <text evidence="7">The sequence shown here is derived from an EMBL/GenBank/DDBJ whole genome shotgun (WGS) entry which is preliminary data.</text>
</comment>
<accession>A0ABQ0GH24</accession>
<dbReference type="Proteomes" id="UP001628179">
    <property type="component" value="Unassembled WGS sequence"/>
</dbReference>
<dbReference type="InterPro" id="IPR011059">
    <property type="entry name" value="Metal-dep_hydrolase_composite"/>
</dbReference>
<keyword evidence="2" id="KW-0479">Metal-binding</keyword>
<evidence type="ECO:0000313" key="7">
    <source>
        <dbReference type="EMBL" id="GAB1317056.1"/>
    </source>
</evidence>